<dbReference type="PANTHER" id="PTHR47314">
    <property type="entry name" value="MALTOSE/MALTODEXTRIN TRANSPORT SYSTEM PERMEASE PROTEIN MALF"/>
    <property type="match status" value="1"/>
</dbReference>
<keyword evidence="6 9" id="KW-0812">Transmembrane</keyword>
<dbReference type="InterPro" id="IPR035906">
    <property type="entry name" value="MetI-like_sf"/>
</dbReference>
<name>B7R9P5_9THEO</name>
<dbReference type="PANTHER" id="PTHR47314:SF1">
    <property type="entry name" value="MALTOSE_MALTODEXTRIN TRANSPORT SYSTEM PERMEASE PROTEIN MALF"/>
    <property type="match status" value="1"/>
</dbReference>
<comment type="caution">
    <text evidence="10">Lacks conserved residue(s) required for the propagation of feature annotation.</text>
</comment>
<dbReference type="EMBL" id="ABXP02000099">
    <property type="protein sequence ID" value="KKC29283.1"/>
    <property type="molecule type" value="Genomic_DNA"/>
</dbReference>
<evidence type="ECO:0000313" key="13">
    <source>
        <dbReference type="Proteomes" id="UP000010146"/>
    </source>
</evidence>
<evidence type="ECO:0000259" key="11">
    <source>
        <dbReference type="PROSITE" id="PS50928"/>
    </source>
</evidence>
<feature type="transmembrane region" description="Helical" evidence="9">
    <location>
        <begin position="164"/>
        <end position="186"/>
    </location>
</feature>
<evidence type="ECO:0000256" key="2">
    <source>
        <dbReference type="ARBA" id="ARBA00009047"/>
    </source>
</evidence>
<evidence type="ECO:0000256" key="3">
    <source>
        <dbReference type="ARBA" id="ARBA00022448"/>
    </source>
</evidence>
<comment type="similarity">
    <text evidence="2 10">Belongs to the binding-protein-dependent transport system permease family. MalFG subfamily.</text>
</comment>
<dbReference type="CDD" id="cd06261">
    <property type="entry name" value="TM_PBP2"/>
    <property type="match status" value="1"/>
</dbReference>
<proteinExistence type="inferred from homology"/>
<dbReference type="Gene3D" id="1.20.58.370">
    <property type="entry name" value="MalF N-terminal region-like"/>
    <property type="match status" value="1"/>
</dbReference>
<comment type="caution">
    <text evidence="12">The sequence shown here is derived from an EMBL/GenBank/DDBJ whole genome shotgun (WGS) entry which is preliminary data.</text>
</comment>
<reference evidence="12 13" key="1">
    <citation type="submission" date="2008-07" db="EMBL/GenBank/DDBJ databases">
        <authorList>
            <person name="Gonzalez J."/>
            <person name="Sokolova T."/>
            <person name="Ferriera S."/>
            <person name="Johnson J."/>
            <person name="Kravitz S."/>
            <person name="Beeson K."/>
            <person name="Sutton G."/>
            <person name="Rogers Y.-H."/>
            <person name="Friedman R."/>
            <person name="Frazier M."/>
            <person name="Venter J.C."/>
        </authorList>
    </citation>
    <scope>NUCLEOTIDE SEQUENCE [LARGE SCALE GENOMIC DNA]</scope>
    <source>
        <strain evidence="12 13">DSM 12653</strain>
    </source>
</reference>
<comment type="subcellular location">
    <subcellularLocation>
        <location evidence="1 9">Cell membrane</location>
        <topology evidence="1 9">Multi-pass membrane protein</topology>
    </subcellularLocation>
</comment>
<feature type="domain" description="ABC transmembrane type-1" evidence="11">
    <location>
        <begin position="86"/>
        <end position="306"/>
    </location>
</feature>
<dbReference type="Gene3D" id="1.10.3720.10">
    <property type="entry name" value="MetI-like"/>
    <property type="match status" value="1"/>
</dbReference>
<dbReference type="SUPFAM" id="SSF161098">
    <property type="entry name" value="MetI-like"/>
    <property type="match status" value="1"/>
</dbReference>
<comment type="function">
    <text evidence="10">Part of the ABC transporter complex MalEFGK involved in maltose/maltodextrin import. Probably responsible for the translocation of the substrate across the membrane.</text>
</comment>
<evidence type="ECO:0000256" key="9">
    <source>
        <dbReference type="RuleBase" id="RU363032"/>
    </source>
</evidence>
<keyword evidence="7 9" id="KW-1133">Transmembrane helix</keyword>
<sequence length="317" mass="35796">MPLFLRERRYRMNQHKSLKDKLRPYAYLSPAILSMTVLSFAPMAYTIYIAFTNFNLYHFKNYQFVGFKNFVDILTGPFKNVFAPVFVWTVIYALSATLLSYIVGLLLAVILNNKHMWETNFYRAILIIPWGLPGTIAVLTWTGLLNQQYGGINLILQKLHLPMIPWLLEPFWAKVAIIMVSVWMGYPFMMNASLGALQAIPPELYEVADIDGASWFQKLTKITLPMLTSSTLPLIISSFAYNFNNFGTAFLITGGGPPRTDTSFAGHTDILVSAAYKLTMQANRYDLAAALSIIIFLIIGTLSLLNMRLTGAFKEVD</sequence>
<dbReference type="GO" id="GO:1990060">
    <property type="term" value="C:maltose transport complex"/>
    <property type="evidence" value="ECO:0007669"/>
    <property type="project" value="TreeGrafter"/>
</dbReference>
<evidence type="ECO:0000256" key="10">
    <source>
        <dbReference type="RuleBase" id="RU367050"/>
    </source>
</evidence>
<feature type="transmembrane region" description="Helical" evidence="9">
    <location>
        <begin position="287"/>
        <end position="305"/>
    </location>
</feature>
<dbReference type="GO" id="GO:0015423">
    <property type="term" value="F:ABC-type maltose transporter activity"/>
    <property type="evidence" value="ECO:0007669"/>
    <property type="project" value="TreeGrafter"/>
</dbReference>
<dbReference type="GO" id="GO:0042956">
    <property type="term" value="P:maltodextrin transmembrane transport"/>
    <property type="evidence" value="ECO:0007669"/>
    <property type="project" value="TreeGrafter"/>
</dbReference>
<evidence type="ECO:0000256" key="5">
    <source>
        <dbReference type="ARBA" id="ARBA00022597"/>
    </source>
</evidence>
<feature type="transmembrane region" description="Helical" evidence="9">
    <location>
        <begin position="85"/>
        <end position="109"/>
    </location>
</feature>
<evidence type="ECO:0000313" key="12">
    <source>
        <dbReference type="EMBL" id="KKC29283.1"/>
    </source>
</evidence>
<keyword evidence="8 9" id="KW-0472">Membrane</keyword>
<evidence type="ECO:0000256" key="8">
    <source>
        <dbReference type="ARBA" id="ARBA00023136"/>
    </source>
</evidence>
<reference evidence="13" key="3">
    <citation type="submission" date="2015-02" db="EMBL/GenBank/DDBJ databases">
        <title>Genome analysis of three genomes within the thermophilic hydrogenogenic bacterial species Caldanaerobacter subterraneus.</title>
        <authorList>
            <person name="Sant'Anna F.H."/>
            <person name="Lebedinsky A."/>
            <person name="Sokolova T."/>
            <person name="Robb F.T."/>
            <person name="Gonzalez J.M."/>
        </authorList>
    </citation>
    <scope>NUCLEOTIDE SEQUENCE [LARGE SCALE GENOMIC DNA]</scope>
    <source>
        <strain evidence="13">DSM 12653</strain>
    </source>
</reference>
<dbReference type="PROSITE" id="PS50928">
    <property type="entry name" value="ABC_TM1"/>
    <property type="match status" value="1"/>
</dbReference>
<gene>
    <name evidence="12" type="ORF">CDSM653_01696</name>
</gene>
<keyword evidence="3 9" id="KW-0813">Transport</keyword>
<evidence type="ECO:0000256" key="6">
    <source>
        <dbReference type="ARBA" id="ARBA00022692"/>
    </source>
</evidence>
<dbReference type="InterPro" id="IPR000515">
    <property type="entry name" value="MetI-like"/>
</dbReference>
<dbReference type="InterPro" id="IPR035277">
    <property type="entry name" value="MalF_N"/>
</dbReference>
<evidence type="ECO:0000256" key="7">
    <source>
        <dbReference type="ARBA" id="ARBA00022989"/>
    </source>
</evidence>
<accession>B7R9P5</accession>
<reference evidence="12 13" key="2">
    <citation type="journal article" date="2015" name="BMC Genomics">
        <title>Analysis of three genomes within the thermophilic bacterial species Caldanaerobacter subterraneus with a focus on carbon monoxide dehydrogenase evolution and hydrolase diversity.</title>
        <authorList>
            <person name="Sant'Anna F.H."/>
            <person name="Lebedinsky A.V."/>
            <person name="Sokolova T.G."/>
            <person name="Robb F.T."/>
            <person name="Gonzalez J.M."/>
        </authorList>
    </citation>
    <scope>NUCLEOTIDE SEQUENCE [LARGE SCALE GENOMIC DNA]</scope>
    <source>
        <strain evidence="12 13">DSM 12653</strain>
    </source>
</reference>
<organism evidence="12 13">
    <name type="scientific">Caldanaerobacter subterraneus subsp. pacificus DSM 12653</name>
    <dbReference type="NCBI Taxonomy" id="391606"/>
    <lineage>
        <taxon>Bacteria</taxon>
        <taxon>Bacillati</taxon>
        <taxon>Bacillota</taxon>
        <taxon>Clostridia</taxon>
        <taxon>Thermoanaerobacterales</taxon>
        <taxon>Thermoanaerobacteraceae</taxon>
        <taxon>Caldanaerobacter</taxon>
    </lineage>
</organism>
<dbReference type="AlphaFoldDB" id="B7R9P5"/>
<feature type="transmembrane region" description="Helical" evidence="9">
    <location>
        <begin position="25"/>
        <end position="51"/>
    </location>
</feature>
<evidence type="ECO:0000256" key="4">
    <source>
        <dbReference type="ARBA" id="ARBA00022475"/>
    </source>
</evidence>
<dbReference type="SUPFAM" id="SSF160964">
    <property type="entry name" value="MalF N-terminal region-like"/>
    <property type="match status" value="1"/>
</dbReference>
<evidence type="ECO:0000256" key="1">
    <source>
        <dbReference type="ARBA" id="ARBA00004651"/>
    </source>
</evidence>
<dbReference type="Pfam" id="PF00528">
    <property type="entry name" value="BPD_transp_1"/>
    <property type="match status" value="1"/>
</dbReference>
<keyword evidence="5 10" id="KW-0762">Sugar transport</keyword>
<feature type="transmembrane region" description="Helical" evidence="9">
    <location>
        <begin position="121"/>
        <end position="144"/>
    </location>
</feature>
<protein>
    <recommendedName>
        <fullName evidence="10">Maltose/maltodextrin transport system permease protein</fullName>
    </recommendedName>
</protein>
<dbReference type="Proteomes" id="UP000010146">
    <property type="component" value="Unassembled WGS sequence"/>
</dbReference>
<keyword evidence="4 10" id="KW-1003">Cell membrane</keyword>